<evidence type="ECO:0000313" key="2">
    <source>
        <dbReference type="Proteomes" id="UP000321612"/>
    </source>
</evidence>
<gene>
    <name evidence="1" type="ORF">ETF27_07295</name>
</gene>
<reference evidence="2" key="1">
    <citation type="submission" date="2019-05" db="EMBL/GenBank/DDBJ databases">
        <title>Prevotella brunnea sp. nov., isolated from a wound of a patient.</title>
        <authorList>
            <person name="Buhl M."/>
        </authorList>
    </citation>
    <scope>NUCLEOTIDE SEQUENCE [LARGE SCALE GENOMIC DNA]</scope>
    <source>
        <strain evidence="2">A2672</strain>
    </source>
</reference>
<dbReference type="Proteomes" id="UP000321612">
    <property type="component" value="Unassembled WGS sequence"/>
</dbReference>
<accession>A0A5C8GHS7</accession>
<dbReference type="AlphaFoldDB" id="A0A5C8GHS7"/>
<keyword evidence="2" id="KW-1185">Reference proteome</keyword>
<name>A0A5C8GHS7_9BACT</name>
<evidence type="ECO:0000313" key="1">
    <source>
        <dbReference type="EMBL" id="TXJ61553.1"/>
    </source>
</evidence>
<sequence>MNKYITALLVALTATGVEAQTYRSAIEVALGNCTLEELYNKAEFQDIKTEILSVIEAYKNIEDEKWKESPTCLFTIFNKEKFDKDFHFTPLNYDNKFYTLHPSICSSVIIRAPGRTK</sequence>
<dbReference type="OrthoDB" id="1078933at2"/>
<dbReference type="RefSeq" id="WP_130828623.1">
    <property type="nucleotide sequence ID" value="NZ_SDIK01000054.1"/>
</dbReference>
<dbReference type="EMBL" id="SDIK01000054">
    <property type="protein sequence ID" value="TXJ61553.1"/>
    <property type="molecule type" value="Genomic_DNA"/>
</dbReference>
<proteinExistence type="predicted"/>
<organism evidence="1 2">
    <name type="scientific">Prevotella brunnea</name>
    <dbReference type="NCBI Taxonomy" id="2508867"/>
    <lineage>
        <taxon>Bacteria</taxon>
        <taxon>Pseudomonadati</taxon>
        <taxon>Bacteroidota</taxon>
        <taxon>Bacteroidia</taxon>
        <taxon>Bacteroidales</taxon>
        <taxon>Prevotellaceae</taxon>
        <taxon>Prevotella</taxon>
    </lineage>
</organism>
<protein>
    <submittedName>
        <fullName evidence="1">Uncharacterized protein</fullName>
    </submittedName>
</protein>
<comment type="caution">
    <text evidence="1">The sequence shown here is derived from an EMBL/GenBank/DDBJ whole genome shotgun (WGS) entry which is preliminary data.</text>
</comment>